<reference evidence="1" key="1">
    <citation type="submission" date="2021-02" db="EMBL/GenBank/DDBJ databases">
        <authorList>
            <person name="Nowell W R."/>
        </authorList>
    </citation>
    <scope>NUCLEOTIDE SEQUENCE</scope>
</reference>
<evidence type="ECO:0008006" key="4">
    <source>
        <dbReference type="Google" id="ProtNLM"/>
    </source>
</evidence>
<dbReference type="Proteomes" id="UP000663829">
    <property type="component" value="Unassembled WGS sequence"/>
</dbReference>
<dbReference type="AlphaFoldDB" id="A0A815ARK7"/>
<protein>
    <recommendedName>
        <fullName evidence="4">EGF-like domain-containing protein</fullName>
    </recommendedName>
</protein>
<dbReference type="EMBL" id="CAJNOQ010010782">
    <property type="protein sequence ID" value="CAF1260889.1"/>
    <property type="molecule type" value="Genomic_DNA"/>
</dbReference>
<evidence type="ECO:0000313" key="1">
    <source>
        <dbReference type="EMBL" id="CAF1260889.1"/>
    </source>
</evidence>
<dbReference type="EMBL" id="CAJOBC010018668">
    <property type="protein sequence ID" value="CAF4038307.1"/>
    <property type="molecule type" value="Genomic_DNA"/>
</dbReference>
<evidence type="ECO:0000313" key="3">
    <source>
        <dbReference type="Proteomes" id="UP000663829"/>
    </source>
</evidence>
<keyword evidence="3" id="KW-1185">Reference proteome</keyword>
<sequence length="260" mass="30290">MLTQKAETYFVLVSESDKTSEDLFSRADDNPNSEKNTNMKMNNINNIYSAVPYYIRSLTRLISQQQLCYGNEIRFSDLKLLNITIQNLYVWHSPIEILNNYGKYLVAPDGSSVNDEQIYSGNNTCVKQSERCDGINKCICADEDEWFCDLIQKNVYKYFTFDGLNQYPSLFTNYDETTKEPNTTSCSRNIPLHSKECVDCIFKLDLRELSYYCNRSILIQSKNIQGITCFCSPAYYGNICQFQHKRVSIHLQVEIFKFYL</sequence>
<organism evidence="1 3">
    <name type="scientific">Didymodactylos carnosus</name>
    <dbReference type="NCBI Taxonomy" id="1234261"/>
    <lineage>
        <taxon>Eukaryota</taxon>
        <taxon>Metazoa</taxon>
        <taxon>Spiralia</taxon>
        <taxon>Gnathifera</taxon>
        <taxon>Rotifera</taxon>
        <taxon>Eurotatoria</taxon>
        <taxon>Bdelloidea</taxon>
        <taxon>Philodinida</taxon>
        <taxon>Philodinidae</taxon>
        <taxon>Didymodactylos</taxon>
    </lineage>
</organism>
<proteinExistence type="predicted"/>
<dbReference type="Proteomes" id="UP000681722">
    <property type="component" value="Unassembled WGS sequence"/>
</dbReference>
<gene>
    <name evidence="1" type="ORF">GPM918_LOCUS26597</name>
    <name evidence="2" type="ORF">SRO942_LOCUS26778</name>
</gene>
<accession>A0A815ARK7</accession>
<name>A0A815ARK7_9BILA</name>
<comment type="caution">
    <text evidence="1">The sequence shown here is derived from an EMBL/GenBank/DDBJ whole genome shotgun (WGS) entry which is preliminary data.</text>
</comment>
<evidence type="ECO:0000313" key="2">
    <source>
        <dbReference type="EMBL" id="CAF4038307.1"/>
    </source>
</evidence>